<dbReference type="AlphaFoldDB" id="E0XSS9"/>
<dbReference type="InterPro" id="IPR002616">
    <property type="entry name" value="tRNA_ribo_trans-like"/>
</dbReference>
<keyword evidence="7" id="KW-0862">Zinc</keyword>
<dbReference type="NCBIfam" id="TIGR00430">
    <property type="entry name" value="Q_tRNA_tgt"/>
    <property type="match status" value="1"/>
</dbReference>
<dbReference type="NCBIfam" id="TIGR00449">
    <property type="entry name" value="tgt_general"/>
    <property type="match status" value="1"/>
</dbReference>
<organism evidence="9">
    <name type="scientific">uncultured beta proteobacterium HF0130_04F21</name>
    <dbReference type="NCBI Taxonomy" id="710819"/>
    <lineage>
        <taxon>Bacteria</taxon>
        <taxon>Pseudomonadati</taxon>
        <taxon>Pseudomonadota</taxon>
        <taxon>Betaproteobacteria</taxon>
        <taxon>Nitrosomonadales</taxon>
        <taxon>Nitrosomonadaceae</taxon>
        <taxon>environmental samples</taxon>
    </lineage>
</organism>
<comment type="function">
    <text evidence="7">Catalyzes the base-exchange of a guanine (G) residue with the queuine precursor 7-aminomethyl-7-deazaguanine (PreQ1) at position 34 (anticodon wobble position) in tRNAs with GU(N) anticodons (tRNA-Asp, -Asn, -His and -Tyr). Catalysis occurs through a double-displacement mechanism. The nucleophile active site attacks the C1' of nucleotide 34 to detach the guanine base from the RNA, forming a covalent enzyme-RNA intermediate. The proton acceptor active site deprotonates the incoming PreQ1, allowing a nucleophilic attack on the C1' of the ribose to form the product. After dissociation, two additional enzymatic reactions on the tRNA convert PreQ1 to queuine (Q), resulting in the hypermodified nucleoside queuosine (7-(((4,5-cis-dihydroxy-2-cyclopenten-1-yl)amino)methyl)-7-deazaguanosine).</text>
</comment>
<dbReference type="Pfam" id="PF01702">
    <property type="entry name" value="TGT"/>
    <property type="match status" value="1"/>
</dbReference>
<evidence type="ECO:0000259" key="8">
    <source>
        <dbReference type="Pfam" id="PF01702"/>
    </source>
</evidence>
<dbReference type="EMBL" id="GU474866">
    <property type="protein sequence ID" value="ADI17483.1"/>
    <property type="molecule type" value="Genomic_DNA"/>
</dbReference>
<gene>
    <name evidence="7" type="primary">tgt</name>
</gene>
<dbReference type="EC" id="2.4.2.29" evidence="7"/>
<feature type="active site" description="Proton acceptor" evidence="7">
    <location>
        <position position="89"/>
    </location>
</feature>
<feature type="binding site" evidence="7">
    <location>
        <position position="143"/>
    </location>
    <ligand>
        <name>substrate</name>
    </ligand>
</feature>
<evidence type="ECO:0000256" key="6">
    <source>
        <dbReference type="ARBA" id="ARBA00050112"/>
    </source>
</evidence>
<dbReference type="GO" id="GO:0046872">
    <property type="term" value="F:metal ion binding"/>
    <property type="evidence" value="ECO:0007669"/>
    <property type="project" value="UniProtKB-KW"/>
</dbReference>
<accession>E0XSS9</accession>
<keyword evidence="2 7" id="KW-0328">Glycosyltransferase</keyword>
<protein>
    <recommendedName>
        <fullName evidence="7">Queuine tRNA-ribosyltransferase</fullName>
        <ecNumber evidence="7">2.4.2.29</ecNumber>
    </recommendedName>
    <alternativeName>
        <fullName evidence="7">Guanine insertion enzyme</fullName>
    </alternativeName>
    <alternativeName>
        <fullName evidence="7">tRNA-guanine transglycosylase</fullName>
    </alternativeName>
</protein>
<keyword evidence="7" id="KW-0479">Metal-binding</keyword>
<comment type="catalytic activity">
    <reaction evidence="6 7">
        <text>7-aminomethyl-7-carbaguanine + guanosine(34) in tRNA = 7-aminomethyl-7-carbaguanosine(34) in tRNA + guanine</text>
        <dbReference type="Rhea" id="RHEA:24104"/>
        <dbReference type="Rhea" id="RHEA-COMP:10341"/>
        <dbReference type="Rhea" id="RHEA-COMP:10342"/>
        <dbReference type="ChEBI" id="CHEBI:16235"/>
        <dbReference type="ChEBI" id="CHEBI:58703"/>
        <dbReference type="ChEBI" id="CHEBI:74269"/>
        <dbReference type="ChEBI" id="CHEBI:82833"/>
        <dbReference type="EC" id="2.4.2.29"/>
    </reaction>
</comment>
<dbReference type="GO" id="GO:0005829">
    <property type="term" value="C:cytosol"/>
    <property type="evidence" value="ECO:0007669"/>
    <property type="project" value="TreeGrafter"/>
</dbReference>
<dbReference type="InterPro" id="IPR050076">
    <property type="entry name" value="ArchSynthase1/Queuine_TRR"/>
</dbReference>
<proteinExistence type="inferred from homology"/>
<dbReference type="HAMAP" id="MF_00168">
    <property type="entry name" value="Q_tRNA_Tgt"/>
    <property type="match status" value="1"/>
</dbReference>
<feature type="binding site" evidence="7">
    <location>
        <position position="184"/>
    </location>
    <ligand>
        <name>substrate</name>
    </ligand>
</feature>
<comment type="similarity">
    <text evidence="7">Belongs to the queuine tRNA-ribosyltransferase family.</text>
</comment>
<feature type="binding site" evidence="7">
    <location>
        <position position="304"/>
    </location>
    <ligand>
        <name>Zn(2+)</name>
        <dbReference type="ChEBI" id="CHEBI:29105"/>
    </ligand>
</feature>
<dbReference type="InterPro" id="IPR036511">
    <property type="entry name" value="TGT-like_sf"/>
</dbReference>
<keyword evidence="3 7" id="KW-0808">Transferase</keyword>
<sequence length="374" mass="42244">MKFSIIAKDQNARTGLMRLSNGEVETPIFMPVGTYGAVKGMTSQILQKLGVQILLGNTFHLWLRPGLDIVENFGGLNKFMNWSKPILTDSGGFQVWSLGNLRKITEEGVYFKSPVNGDKLFLSPEKSMEIQKTLNSDIAMVFDECTDWPVSKKQADLSMKLSSRWAKRCRDSFNGNNNLFGIVQGGMFEDLRFESLSNLIGLNFDGYAIGGLSVGEPKKDMFRILEKIMPAMPSDKPRYLMGVGKPEDLVEAVINGVDMFDCVLPTRNARNGLLYTQFGDLKIRNSRYSSDKSPIDKSCKCPVCNPGDNLDQPYYSRAYLHHLQKINEMLGSILTTSHNLWFYLNLLKQIREAIKAGTLKNWRQNFYDKRSIGV</sequence>
<feature type="binding site" evidence="7">
    <location>
        <position position="211"/>
    </location>
    <ligand>
        <name>substrate</name>
    </ligand>
</feature>
<keyword evidence="5 7" id="KW-0671">Queuosine biosynthesis</keyword>
<feature type="binding site" evidence="7">
    <location>
        <begin position="89"/>
        <end position="93"/>
    </location>
    <ligand>
        <name>substrate</name>
    </ligand>
</feature>
<dbReference type="PANTHER" id="PTHR46499">
    <property type="entry name" value="QUEUINE TRNA-RIBOSYLTRANSFERASE"/>
    <property type="match status" value="1"/>
</dbReference>
<dbReference type="GO" id="GO:0008479">
    <property type="term" value="F:tRNA-guanosine(34) queuine transglycosylase activity"/>
    <property type="evidence" value="ECO:0007669"/>
    <property type="project" value="UniProtKB-UniRule"/>
</dbReference>
<dbReference type="InterPro" id="IPR004803">
    <property type="entry name" value="TGT"/>
</dbReference>
<feature type="binding site" evidence="7">
    <location>
        <position position="301"/>
    </location>
    <ligand>
        <name>Zn(2+)</name>
        <dbReference type="ChEBI" id="CHEBI:29105"/>
    </ligand>
</feature>
<feature type="active site" description="Nucleophile" evidence="7">
    <location>
        <position position="261"/>
    </location>
</feature>
<comment type="cofactor">
    <cofactor evidence="7">
        <name>Zn(2+)</name>
        <dbReference type="ChEBI" id="CHEBI:29105"/>
    </cofactor>
    <text evidence="7">Binds 1 zinc ion per subunit.</text>
</comment>
<evidence type="ECO:0000256" key="4">
    <source>
        <dbReference type="ARBA" id="ARBA00022694"/>
    </source>
</evidence>
<dbReference type="GO" id="GO:0008616">
    <property type="term" value="P:tRNA queuosine(34) biosynthetic process"/>
    <property type="evidence" value="ECO:0007669"/>
    <property type="project" value="UniProtKB-UniRule"/>
</dbReference>
<name>E0XSS9_9PROT</name>
<evidence type="ECO:0000256" key="2">
    <source>
        <dbReference type="ARBA" id="ARBA00022676"/>
    </source>
</evidence>
<dbReference type="Gene3D" id="3.20.20.105">
    <property type="entry name" value="Queuine tRNA-ribosyltransferase-like"/>
    <property type="match status" value="1"/>
</dbReference>
<dbReference type="UniPathway" id="UPA00392"/>
<evidence type="ECO:0000256" key="7">
    <source>
        <dbReference type="HAMAP-Rule" id="MF_00168"/>
    </source>
</evidence>
<dbReference type="PANTHER" id="PTHR46499:SF1">
    <property type="entry name" value="QUEUINE TRNA-RIBOSYLTRANSFERASE"/>
    <property type="match status" value="1"/>
</dbReference>
<evidence type="ECO:0000313" key="9">
    <source>
        <dbReference type="EMBL" id="ADI17483.1"/>
    </source>
</evidence>
<evidence type="ECO:0000256" key="5">
    <source>
        <dbReference type="ARBA" id="ARBA00022785"/>
    </source>
</evidence>
<feature type="domain" description="tRNA-guanine(15) transglycosylase-like" evidence="8">
    <location>
        <begin position="11"/>
        <end position="370"/>
    </location>
</feature>
<feature type="binding site" evidence="7">
    <location>
        <position position="338"/>
    </location>
    <ligand>
        <name>Zn(2+)</name>
        <dbReference type="ChEBI" id="CHEBI:29105"/>
    </ligand>
</feature>
<dbReference type="SUPFAM" id="SSF51713">
    <property type="entry name" value="tRNA-guanine transglycosylase"/>
    <property type="match status" value="1"/>
</dbReference>
<feature type="region of interest" description="RNA binding; important for wobble base 34 recognition" evidence="7">
    <location>
        <begin position="266"/>
        <end position="270"/>
    </location>
</feature>
<evidence type="ECO:0000256" key="1">
    <source>
        <dbReference type="ARBA" id="ARBA00004691"/>
    </source>
</evidence>
<dbReference type="FunFam" id="3.20.20.105:FF:000001">
    <property type="entry name" value="Queuine tRNA-ribosyltransferase"/>
    <property type="match status" value="1"/>
</dbReference>
<feature type="binding site" evidence="7">
    <location>
        <position position="299"/>
    </location>
    <ligand>
        <name>Zn(2+)</name>
        <dbReference type="ChEBI" id="CHEBI:29105"/>
    </ligand>
</feature>
<keyword evidence="4 7" id="KW-0819">tRNA processing</keyword>
<comment type="pathway">
    <text evidence="1 7">tRNA modification; tRNA-queuosine biosynthesis.</text>
</comment>
<reference evidence="9" key="1">
    <citation type="journal article" date="2011" name="Environ. Microbiol.">
        <title>Time-series analyses of Monterey Bay coastal microbial picoplankton using a 'genome proxy' microarray.</title>
        <authorList>
            <person name="Rich V.I."/>
            <person name="Pham V.D."/>
            <person name="Eppley J."/>
            <person name="Shi Y."/>
            <person name="DeLong E.F."/>
        </authorList>
    </citation>
    <scope>NUCLEOTIDE SEQUENCE</scope>
</reference>
<feature type="region of interest" description="RNA binding" evidence="7">
    <location>
        <begin position="242"/>
        <end position="248"/>
    </location>
</feature>
<comment type="subunit">
    <text evidence="7">Homodimer. Within each dimer, one monomer is responsible for RNA recognition and catalysis, while the other monomer binds to the replacement base PreQ1.</text>
</comment>
<evidence type="ECO:0000256" key="3">
    <source>
        <dbReference type="ARBA" id="ARBA00022679"/>
    </source>
</evidence>